<organism evidence="5 6">
    <name type="scientific">Sporothrix brasiliensis 5110</name>
    <dbReference type="NCBI Taxonomy" id="1398154"/>
    <lineage>
        <taxon>Eukaryota</taxon>
        <taxon>Fungi</taxon>
        <taxon>Dikarya</taxon>
        <taxon>Ascomycota</taxon>
        <taxon>Pezizomycotina</taxon>
        <taxon>Sordariomycetes</taxon>
        <taxon>Sordariomycetidae</taxon>
        <taxon>Ophiostomatales</taxon>
        <taxon>Ophiostomataceae</taxon>
        <taxon>Sporothrix</taxon>
    </lineage>
</organism>
<comment type="caution">
    <text evidence="5">The sequence shown here is derived from an EMBL/GenBank/DDBJ whole genome shotgun (WGS) entry which is preliminary data.</text>
</comment>
<dbReference type="Gene3D" id="3.90.180.10">
    <property type="entry name" value="Medium-chain alcohol dehydrogenases, catalytic domain"/>
    <property type="match status" value="1"/>
</dbReference>
<evidence type="ECO:0000256" key="1">
    <source>
        <dbReference type="ARBA" id="ARBA00023002"/>
    </source>
</evidence>
<evidence type="ECO:0000313" key="5">
    <source>
        <dbReference type="EMBL" id="KIH94519.1"/>
    </source>
</evidence>
<dbReference type="PANTHER" id="PTHR43205">
    <property type="entry name" value="PROSTAGLANDIN REDUCTASE"/>
    <property type="match status" value="1"/>
</dbReference>
<dbReference type="GeneID" id="63679235"/>
<dbReference type="Pfam" id="PF16884">
    <property type="entry name" value="ADH_N_2"/>
    <property type="match status" value="1"/>
</dbReference>
<proteinExistence type="predicted"/>
<evidence type="ECO:0000259" key="4">
    <source>
        <dbReference type="SMART" id="SM00829"/>
    </source>
</evidence>
<evidence type="ECO:0000256" key="3">
    <source>
        <dbReference type="ARBA" id="ARBA00083301"/>
    </source>
</evidence>
<dbReference type="RefSeq" id="XP_040622529.1">
    <property type="nucleotide sequence ID" value="XM_040764314.1"/>
</dbReference>
<dbReference type="PANTHER" id="PTHR43205:SF42">
    <property type="entry name" value="ALCOHOL DEHYDROGENASE, ZINC-CONTAINING (AFU_ORTHOLOGUE AFUA_7G04530)"/>
    <property type="match status" value="1"/>
</dbReference>
<dbReference type="Proteomes" id="UP000031575">
    <property type="component" value="Unassembled WGS sequence"/>
</dbReference>
<dbReference type="GO" id="GO:0016628">
    <property type="term" value="F:oxidoreductase activity, acting on the CH-CH group of donors, NAD or NADP as acceptor"/>
    <property type="evidence" value="ECO:0007669"/>
    <property type="project" value="InterPro"/>
</dbReference>
<dbReference type="SUPFAM" id="SSF51735">
    <property type="entry name" value="NAD(P)-binding Rossmann-fold domains"/>
    <property type="match status" value="1"/>
</dbReference>
<dbReference type="FunFam" id="3.40.50.720:FF:000121">
    <property type="entry name" value="Prostaglandin reductase 2"/>
    <property type="match status" value="1"/>
</dbReference>
<reference evidence="5 6" key="1">
    <citation type="journal article" date="2014" name="BMC Genomics">
        <title>Comparative genomics of the major fungal agents of human and animal Sporotrichosis: Sporothrix schenckii and Sporothrix brasiliensis.</title>
        <authorList>
            <person name="Teixeira M.M."/>
            <person name="de Almeida L.G."/>
            <person name="Kubitschek-Barreira P."/>
            <person name="Alves F.L."/>
            <person name="Kioshima E.S."/>
            <person name="Abadio A.K."/>
            <person name="Fernandes L."/>
            <person name="Derengowski L.S."/>
            <person name="Ferreira K.S."/>
            <person name="Souza R.C."/>
            <person name="Ruiz J.C."/>
            <person name="de Andrade N.C."/>
            <person name="Paes H.C."/>
            <person name="Nicola A.M."/>
            <person name="Albuquerque P."/>
            <person name="Gerber A.L."/>
            <person name="Martins V.P."/>
            <person name="Peconick L.D."/>
            <person name="Neto A.V."/>
            <person name="Chaucanez C.B."/>
            <person name="Silva P.A."/>
            <person name="Cunha O.L."/>
            <person name="de Oliveira F.F."/>
            <person name="dos Santos T.C."/>
            <person name="Barros A.L."/>
            <person name="Soares M.A."/>
            <person name="de Oliveira L.M."/>
            <person name="Marini M.M."/>
            <person name="Villalobos-Duno H."/>
            <person name="Cunha M.M."/>
            <person name="de Hoog S."/>
            <person name="da Silveira J.F."/>
            <person name="Henrissat B."/>
            <person name="Nino-Vega G.A."/>
            <person name="Cisalpino P.S."/>
            <person name="Mora-Montes H.M."/>
            <person name="Almeida S.R."/>
            <person name="Stajich J.E."/>
            <person name="Lopes-Bezerra L.M."/>
            <person name="Vasconcelos A.T."/>
            <person name="Felipe M.S."/>
        </authorList>
    </citation>
    <scope>NUCLEOTIDE SEQUENCE [LARGE SCALE GENOMIC DNA]</scope>
    <source>
        <strain evidence="5 6">5110</strain>
    </source>
</reference>
<feature type="domain" description="Enoyl reductase (ER)" evidence="4">
    <location>
        <begin position="21"/>
        <end position="344"/>
    </location>
</feature>
<evidence type="ECO:0000256" key="2">
    <source>
        <dbReference type="ARBA" id="ARBA00069006"/>
    </source>
</evidence>
<dbReference type="SUPFAM" id="SSF50129">
    <property type="entry name" value="GroES-like"/>
    <property type="match status" value="1"/>
</dbReference>
<dbReference type="CDD" id="cd05288">
    <property type="entry name" value="PGDH"/>
    <property type="match status" value="1"/>
</dbReference>
<keyword evidence="1" id="KW-0560">Oxidoreductase</keyword>
<dbReference type="SMART" id="SM00829">
    <property type="entry name" value="PKS_ER"/>
    <property type="match status" value="1"/>
</dbReference>
<dbReference type="VEuPathDB" id="FungiDB:SPBR_06052"/>
<dbReference type="OrthoDB" id="809632at2759"/>
<evidence type="ECO:0000313" key="6">
    <source>
        <dbReference type="Proteomes" id="UP000031575"/>
    </source>
</evidence>
<name>A0A0C2F6E8_9PEZI</name>
<dbReference type="Gene3D" id="3.40.50.720">
    <property type="entry name" value="NAD(P)-binding Rossmann-like Domain"/>
    <property type="match status" value="1"/>
</dbReference>
<dbReference type="HOGENOM" id="CLU_026673_29_2_1"/>
<keyword evidence="6" id="KW-1185">Reference proteome</keyword>
<dbReference type="InterPro" id="IPR013149">
    <property type="entry name" value="ADH-like_C"/>
</dbReference>
<dbReference type="AlphaFoldDB" id="A0A0C2F6E8"/>
<dbReference type="EMBL" id="AWTV01000004">
    <property type="protein sequence ID" value="KIH94519.1"/>
    <property type="molecule type" value="Genomic_DNA"/>
</dbReference>
<gene>
    <name evidence="5" type="ORF">SPBR_06052</name>
</gene>
<accession>A0A0C2F6E8</accession>
<dbReference type="InterPro" id="IPR011032">
    <property type="entry name" value="GroES-like_sf"/>
</dbReference>
<dbReference type="InterPro" id="IPR045010">
    <property type="entry name" value="MDR_fam"/>
</dbReference>
<dbReference type="Pfam" id="PF00107">
    <property type="entry name" value="ADH_zinc_N"/>
    <property type="match status" value="1"/>
</dbReference>
<protein>
    <recommendedName>
        <fullName evidence="2">Dehydrogenase FUB6</fullName>
    </recommendedName>
    <alternativeName>
        <fullName evidence="3">Fusaric acid biosynthesis protein 6</fullName>
    </alternativeName>
</protein>
<sequence length="355" mass="37800">MSRQNTSVVLAERPTTDIIPGQTFRIETAPAATAADLKDGFLLVEALYLSLDPAMRGWLNDRPSYLPPVQIGAVMRGVTVARVLATKSSKAAEGDIVVSFSGWTEVAVIHEKMIENPFAAMPAALRSRLRPIDLVSALGGTGLTAYFGLMKVAGGIKPTDTVVVSGAAGATGSVVGQIAKILGAKRVVGIAGSADKVKWLTEELGFDVGLNYKDADFAQQFKAATTDRIDVYWDNVGGEILDMALGRANLYARFVMCGGISQYNTTNVKGPKNILQVVVQRIKMQGFLVFDYAAENATAIGELAKWVAEGKLKSKEHIVKGGLRAAEEALVGLFKGVNTGKLVVEIKNPDESSKL</sequence>
<dbReference type="InterPro" id="IPR041694">
    <property type="entry name" value="ADH_N_2"/>
</dbReference>
<dbReference type="InterPro" id="IPR020843">
    <property type="entry name" value="ER"/>
</dbReference>
<dbReference type="InterPro" id="IPR036291">
    <property type="entry name" value="NAD(P)-bd_dom_sf"/>
</dbReference>